<feature type="signal peptide" evidence="17">
    <location>
        <begin position="1"/>
        <end position="21"/>
    </location>
</feature>
<evidence type="ECO:0000256" key="2">
    <source>
        <dbReference type="ARBA" id="ARBA00004302"/>
    </source>
</evidence>
<feature type="domain" description="Laminin EGF-like" evidence="18">
    <location>
        <begin position="885"/>
        <end position="935"/>
    </location>
</feature>
<feature type="domain" description="Laminin EGF-like" evidence="18">
    <location>
        <begin position="398"/>
        <end position="444"/>
    </location>
</feature>
<dbReference type="FunFam" id="2.10.25.10:FF:000174">
    <property type="entry name" value="Laminin subunit gamma-1"/>
    <property type="match status" value="1"/>
</dbReference>
<feature type="domain" description="Laminin N-terminal" evidence="20">
    <location>
        <begin position="32"/>
        <end position="285"/>
    </location>
</feature>
<comment type="subunit">
    <text evidence="13">Laminin is a complex glycoprotein, consisting of three different polypeptide chains (alpha, beta, gamma), which are bound to each other by disulfide bonds into a cross-shaped molecule comprising one long and three short arms with globules at each end.</text>
</comment>
<dbReference type="OMA" id="QGCTACF"/>
<evidence type="ECO:0000256" key="6">
    <source>
        <dbReference type="ARBA" id="ARBA00022737"/>
    </source>
</evidence>
<feature type="coiled-coil region" evidence="15">
    <location>
        <begin position="1455"/>
        <end position="1489"/>
    </location>
</feature>
<evidence type="ECO:0000256" key="3">
    <source>
        <dbReference type="ARBA" id="ARBA00022525"/>
    </source>
</evidence>
<evidence type="ECO:0000256" key="15">
    <source>
        <dbReference type="SAM" id="Coils"/>
    </source>
</evidence>
<dbReference type="Proteomes" id="UP000472276">
    <property type="component" value="Unassembled WGS sequence"/>
</dbReference>
<dbReference type="Pfam" id="PF00052">
    <property type="entry name" value="Laminin_B"/>
    <property type="match status" value="1"/>
</dbReference>
<evidence type="ECO:0008006" key="23">
    <source>
        <dbReference type="Google" id="ProtNLM"/>
    </source>
</evidence>
<dbReference type="InterPro" id="IPR000742">
    <property type="entry name" value="EGF"/>
</dbReference>
<feature type="coiled-coil region" evidence="15">
    <location>
        <begin position="1536"/>
        <end position="1593"/>
    </location>
</feature>
<comment type="caution">
    <text evidence="14">Lacks conserved residue(s) required for the propagation of feature annotation.</text>
</comment>
<proteinExistence type="predicted"/>
<dbReference type="GO" id="GO:0009888">
    <property type="term" value="P:tissue development"/>
    <property type="evidence" value="ECO:0007669"/>
    <property type="project" value="TreeGrafter"/>
</dbReference>
<evidence type="ECO:0000256" key="11">
    <source>
        <dbReference type="ARBA" id="ARBA00023180"/>
    </source>
</evidence>
<feature type="domain" description="Laminin EGF-like" evidence="18">
    <location>
        <begin position="724"/>
        <end position="772"/>
    </location>
</feature>
<feature type="disulfide bond" evidence="14">
    <location>
        <begin position="398"/>
        <end position="410"/>
    </location>
</feature>
<dbReference type="FunFam" id="2.10.25.10:FF:000166">
    <property type="entry name" value="laminin subunit gamma-1"/>
    <property type="match status" value="1"/>
</dbReference>
<dbReference type="PANTHER" id="PTHR10574">
    <property type="entry name" value="NETRIN/LAMININ-RELATED"/>
    <property type="match status" value="1"/>
</dbReference>
<keyword evidence="12 14" id="KW-0424">Laminin EGF-like domain</keyword>
<dbReference type="GeneID" id="116314198"/>
<dbReference type="GO" id="GO:0009887">
    <property type="term" value="P:animal organ morphogenesis"/>
    <property type="evidence" value="ECO:0007669"/>
    <property type="project" value="TreeGrafter"/>
</dbReference>
<accession>A0A668VKD8</accession>
<keyword evidence="4" id="KW-0272">Extracellular matrix</keyword>
<dbReference type="SMART" id="SM00180">
    <property type="entry name" value="EGF_Lam"/>
    <property type="match status" value="11"/>
</dbReference>
<dbReference type="FunFam" id="2.10.25.10:FF:000769">
    <property type="entry name" value="Laminin subunit gamma-1"/>
    <property type="match status" value="1"/>
</dbReference>
<dbReference type="SUPFAM" id="SSF58104">
    <property type="entry name" value="Methyl-accepting chemotaxis protein (MCP) signaling domain"/>
    <property type="match status" value="1"/>
</dbReference>
<dbReference type="GO" id="GO:0007411">
    <property type="term" value="P:axon guidance"/>
    <property type="evidence" value="ECO:0007669"/>
    <property type="project" value="TreeGrafter"/>
</dbReference>
<dbReference type="Gene3D" id="2.60.120.260">
    <property type="entry name" value="Galactose-binding domain-like"/>
    <property type="match status" value="1"/>
</dbReference>
<evidence type="ECO:0000256" key="16">
    <source>
        <dbReference type="SAM" id="MobiDB-lite"/>
    </source>
</evidence>
<gene>
    <name evidence="21" type="primary">LAMC1</name>
</gene>
<reference evidence="21" key="1">
    <citation type="submission" date="2025-08" db="UniProtKB">
        <authorList>
            <consortium name="Ensembl"/>
        </authorList>
    </citation>
    <scope>IDENTIFICATION</scope>
</reference>
<dbReference type="RefSeq" id="XP_039458054.1">
    <property type="nucleotide sequence ID" value="XM_039602120.1"/>
</dbReference>
<dbReference type="InterPro" id="IPR056863">
    <property type="entry name" value="LMN_ATRN_NET-like_EGF"/>
</dbReference>
<feature type="chain" id="PRO_5044200892" description="Laminin subunit gamma-1" evidence="17">
    <location>
        <begin position="22"/>
        <end position="1610"/>
    </location>
</feature>
<feature type="domain" description="Laminin EGF-like" evidence="18">
    <location>
        <begin position="829"/>
        <end position="884"/>
    </location>
</feature>
<feature type="domain" description="Laminin EGF-like" evidence="18">
    <location>
        <begin position="445"/>
        <end position="494"/>
    </location>
</feature>
<evidence type="ECO:0000256" key="13">
    <source>
        <dbReference type="ARBA" id="ARBA00065619"/>
    </source>
</evidence>
<sequence length="1610" mass="177453">MPSVIRALVALSWAAALCVRAAMDECSDERGRPQRCMPEFVNAAFNVTVVATNTCGSPPEEYCVQTGATGVTKSCHICNARDPRNHHGAAYLTDYNNQQDTTWWQSQTMLAGIQYPNSINLTLHLGFYSPSICNTQTVLGKAFDITYVRLKFHTSRPESFAIYKRTSEGSPWVPYQYYSSSCEKTYQKANRGFIRTGQDEQQALCTDEFSDISPLTGGNVAFSTLEGRPSAYNFDNSPVLQDWVTATDIRVTLNRLNTFGDEVFNDPKVLKSYYYAISDFAVGGRCKCNGHASECVRNDGGRLVCNCKHNTAGDDCQECQPFFNDRPWRRATADSANECLPCECNGKSAECYFDAELYRATGHGGHCRNCADNTDGPNCERCLDNYYRDPGASRCLPCLCNPVGSVSPQCDDRGMCACKPGVTGEKCDRCQPGHHSLTEAGCRQCSCSPSGSTQECDVNTGQCRCKDNVEGFSCDRCKLGYFNLDENNPQGCTPCFCFQHSSVCDSADGFSVHAIKSDFSRDDEQWTGQERDGARGQVQWSSSGQEIFLISEDYFPIYFVAPEKFLGNQVLSYGQNLTLNFRVDRRDSRLSAEDLVLEGANLRVAVPLIAQGNSYPNENSQTYVFRLHDSTDYPWRPTISHADFYKLLHNLTAIKIRGTYSDRSAGYLDDVSLVTARRGPGVPARWVEQCTCPQGYQGQHCEQCTVGYRRAQPELGPFSSCEPCNCNDHSETCDPNTGACDCQDNTAGLSCERCQDGFYGDATQGTSGDCQPCPCPPGATCAVVPRTREVVCTNCPTGTTGKRCELCDDGFFGDPLGQNGGVVRTCRSCKCSGNIDPNAVGNCNRENGECLKCIYNTDGFFCDRCKEGFYGNALAPEPADKCKPCACSPLGTRNQQNSCSQGTGQCECLPNVAERDCSACIPGFFNLQSGNGCERCNCNPIGSTNGQCDIITGQCECQPGVAGLRCERCETNFFGFSVSGCKPCDCDPEGSMLGQCKEDGRCECRPGFVGARCDMCEENYFYNRSVPGCQQCPSCYSLVRDKVNQQRQKLHELQTLIDNLGSGQDTVTDQAFEDRLKEAERAIMDLLEEAKASKEVDQGLLDRLNGINNTLTTQWNRLKSIRNTVDDTATQADLARGRVSDAESLIDRARQELDKAKDAVSKVDIKPPGGTGAPNNLTLLAEEARKLADKHKMDADQIERIAKDANDTSNKAYNLLLKTLSGEGKTSEEIEELNRKYNEAKDLAKNLEKQATKVQAEAEEAGNKALKLFANLTSLPPIDTKALEEDANKIKKEAADVDKLIDKTEKEYNNLREDLKPKEQEVRKLLDKGKSEQQTADQLLARADAAKALAEEAAKKGQATFREAQDILDNLRDFDKRVNDNKTAAEEALKKIPIINATIMAANEKTRQAEEALGNAAGDAREAKSKAEDAERIASNVQKGSAKTKEEAEKAFQDTTNLDNEVNDLMAQLTDAEKELEEKKAQADQDMMMAGMASNSAKDAEDNARKAKSTVKTVLKVITDLMNQLGNIDKIDLSKLNEIDESLKKAKNDMKKSDLENKLRELNDMAKTQEEMINDYDRQIREIRADIANLNDIKNTLPEGCFNTQSLENP</sequence>
<feature type="disulfide bond" evidence="14">
    <location>
        <begin position="465"/>
        <end position="474"/>
    </location>
</feature>
<dbReference type="FunFam" id="2.10.25.10:FF:000163">
    <property type="entry name" value="laminin subunit gamma-1"/>
    <property type="match status" value="1"/>
</dbReference>
<keyword evidence="7" id="KW-0084">Basement membrane</keyword>
<evidence type="ECO:0000313" key="22">
    <source>
        <dbReference type="Proteomes" id="UP000472276"/>
    </source>
</evidence>
<feature type="disulfide bond" evidence="14">
    <location>
        <begin position="936"/>
        <end position="948"/>
    </location>
</feature>
<dbReference type="Gene3D" id="2.10.25.10">
    <property type="entry name" value="Laminin"/>
    <property type="match status" value="9"/>
</dbReference>
<evidence type="ECO:0000259" key="18">
    <source>
        <dbReference type="PROSITE" id="PS50027"/>
    </source>
</evidence>
<evidence type="ECO:0000256" key="8">
    <source>
        <dbReference type="ARBA" id="ARBA00022889"/>
    </source>
</evidence>
<dbReference type="FunFam" id="2.10.25.10:FF:000758">
    <property type="entry name" value="Laminin subunit gamma 1"/>
    <property type="match status" value="1"/>
</dbReference>
<protein>
    <recommendedName>
        <fullName evidence="23">Laminin subunit gamma-1</fullName>
    </recommendedName>
</protein>
<dbReference type="CDD" id="cd00055">
    <property type="entry name" value="EGF_Lam"/>
    <property type="match status" value="10"/>
</dbReference>
<dbReference type="PANTHER" id="PTHR10574:SF270">
    <property type="entry name" value="LAMININ SUBUNIT GAMMA-1"/>
    <property type="match status" value="1"/>
</dbReference>
<evidence type="ECO:0000313" key="21">
    <source>
        <dbReference type="Ensembl" id="ENSOABP00000052366.2"/>
    </source>
</evidence>
<evidence type="ECO:0000259" key="20">
    <source>
        <dbReference type="PROSITE" id="PS51117"/>
    </source>
</evidence>
<keyword evidence="22" id="KW-1185">Reference proteome</keyword>
<evidence type="ECO:0000259" key="19">
    <source>
        <dbReference type="PROSITE" id="PS51115"/>
    </source>
</evidence>
<feature type="region of interest" description="Disordered" evidence="16">
    <location>
        <begin position="1425"/>
        <end position="1446"/>
    </location>
</feature>
<evidence type="ECO:0000256" key="1">
    <source>
        <dbReference type="ARBA" id="ARBA00002418"/>
    </source>
</evidence>
<dbReference type="PROSITE" id="PS51117">
    <property type="entry name" value="LAMININ_NTER"/>
    <property type="match status" value="1"/>
</dbReference>
<keyword evidence="10 14" id="KW-1015">Disulfide bond</keyword>
<name>A0A668VKD8_OREAU</name>
<feature type="domain" description="Laminin IV type A" evidence="19">
    <location>
        <begin position="521"/>
        <end position="689"/>
    </location>
</feature>
<feature type="disulfide bond" evidence="14">
    <location>
        <begin position="957"/>
        <end position="966"/>
    </location>
</feature>
<dbReference type="PROSITE" id="PS50027">
    <property type="entry name" value="EGF_LAM_2"/>
    <property type="match status" value="7"/>
</dbReference>
<feature type="disulfide bond" evidence="14">
    <location>
        <begin position="853"/>
        <end position="862"/>
    </location>
</feature>
<dbReference type="Ensembl" id="ENSOABT00000053701.2">
    <property type="protein sequence ID" value="ENSOABP00000052366.2"/>
    <property type="gene ID" value="ENSOABG00000023212.2"/>
</dbReference>
<keyword evidence="9 15" id="KW-0175">Coiled coil</keyword>
<dbReference type="SUPFAM" id="SSF57196">
    <property type="entry name" value="EGF/Laminin"/>
    <property type="match status" value="10"/>
</dbReference>
<feature type="coiled-coil region" evidence="15">
    <location>
        <begin position="1132"/>
        <end position="1356"/>
    </location>
</feature>
<dbReference type="InterPro" id="IPR050440">
    <property type="entry name" value="Laminin/Netrin_ECM"/>
</dbReference>
<dbReference type="Pfam" id="PF00053">
    <property type="entry name" value="EGF_laminin"/>
    <property type="match status" value="8"/>
</dbReference>
<feature type="domain" description="Laminin EGF-like" evidence="18">
    <location>
        <begin position="984"/>
        <end position="1031"/>
    </location>
</feature>
<feature type="disulfide bond" evidence="14">
    <location>
        <begin position="1004"/>
        <end position="1013"/>
    </location>
</feature>
<dbReference type="FunFam" id="2.10.25.10:FF:000067">
    <property type="entry name" value="Laminin subunit gamma 1"/>
    <property type="match status" value="2"/>
</dbReference>
<feature type="disulfide bond" evidence="14">
    <location>
        <begin position="908"/>
        <end position="917"/>
    </location>
</feature>
<feature type="disulfide bond" evidence="14">
    <location>
        <begin position="742"/>
        <end position="751"/>
    </location>
</feature>
<dbReference type="GO" id="GO:0005604">
    <property type="term" value="C:basement membrane"/>
    <property type="evidence" value="ECO:0007669"/>
    <property type="project" value="UniProtKB-SubCell"/>
</dbReference>
<evidence type="ECO:0000256" key="12">
    <source>
        <dbReference type="ARBA" id="ARBA00023292"/>
    </source>
</evidence>
<dbReference type="PROSITE" id="PS01248">
    <property type="entry name" value="EGF_LAM_1"/>
    <property type="match status" value="3"/>
</dbReference>
<dbReference type="FunFam" id="2.10.25.10:FF:000105">
    <property type="entry name" value="laminin subunit gamma-1"/>
    <property type="match status" value="1"/>
</dbReference>
<feature type="disulfide bond" evidence="14">
    <location>
        <begin position="938"/>
        <end position="955"/>
    </location>
</feature>
<keyword evidence="6" id="KW-0677">Repeat</keyword>
<evidence type="ECO:0000256" key="5">
    <source>
        <dbReference type="ARBA" id="ARBA00022729"/>
    </source>
</evidence>
<organism evidence="21 22">
    <name type="scientific">Oreochromis aureus</name>
    <name type="common">Israeli tilapia</name>
    <name type="synonym">Chromis aureus</name>
    <dbReference type="NCBI Taxonomy" id="47969"/>
    <lineage>
        <taxon>Eukaryota</taxon>
        <taxon>Metazoa</taxon>
        <taxon>Chordata</taxon>
        <taxon>Craniata</taxon>
        <taxon>Vertebrata</taxon>
        <taxon>Euteleostomi</taxon>
        <taxon>Actinopterygii</taxon>
        <taxon>Neopterygii</taxon>
        <taxon>Teleostei</taxon>
        <taxon>Neoteleostei</taxon>
        <taxon>Acanthomorphata</taxon>
        <taxon>Ovalentaria</taxon>
        <taxon>Cichlomorphae</taxon>
        <taxon>Cichliformes</taxon>
        <taxon>Cichlidae</taxon>
        <taxon>African cichlids</taxon>
        <taxon>Pseudocrenilabrinae</taxon>
        <taxon>Oreochromini</taxon>
        <taxon>Oreochromis</taxon>
    </lineage>
</organism>
<evidence type="ECO:0000256" key="4">
    <source>
        <dbReference type="ARBA" id="ARBA00022530"/>
    </source>
</evidence>
<reference evidence="21" key="2">
    <citation type="submission" date="2025-09" db="UniProtKB">
        <authorList>
            <consortium name="Ensembl"/>
        </authorList>
    </citation>
    <scope>IDENTIFICATION</scope>
</reference>
<evidence type="ECO:0000256" key="10">
    <source>
        <dbReference type="ARBA" id="ARBA00023157"/>
    </source>
</evidence>
<keyword evidence="3" id="KW-0964">Secreted</keyword>
<dbReference type="InterPro" id="IPR008211">
    <property type="entry name" value="Laminin_N"/>
</dbReference>
<dbReference type="FunFam" id="2.60.120.260:FF:000018">
    <property type="entry name" value="Laminin subunit gamma 1"/>
    <property type="match status" value="1"/>
</dbReference>
<dbReference type="SMART" id="SM00136">
    <property type="entry name" value="LamNT"/>
    <property type="match status" value="1"/>
</dbReference>
<evidence type="ECO:0000256" key="9">
    <source>
        <dbReference type="ARBA" id="ARBA00023054"/>
    </source>
</evidence>
<dbReference type="Pfam" id="PF00055">
    <property type="entry name" value="Laminin_N"/>
    <property type="match status" value="1"/>
</dbReference>
<dbReference type="GO" id="GO:0007155">
    <property type="term" value="P:cell adhesion"/>
    <property type="evidence" value="ECO:0007669"/>
    <property type="project" value="UniProtKB-KW"/>
</dbReference>
<dbReference type="RefSeq" id="XP_031588012.2">
    <property type="nucleotide sequence ID" value="XM_031732152.2"/>
</dbReference>
<dbReference type="InterPro" id="IPR000034">
    <property type="entry name" value="Laminin_IV"/>
</dbReference>
<feature type="disulfide bond" evidence="14">
    <location>
        <begin position="984"/>
        <end position="996"/>
    </location>
</feature>
<comment type="function">
    <text evidence="1">Binding to cells via a high affinity receptor, laminin is thought to mediate the attachment, migration and organization of cells into tissues during embryonic development by interacting with other extracellular matrix components.</text>
</comment>
<comment type="subcellular location">
    <subcellularLocation>
        <location evidence="2">Secreted</location>
        <location evidence="2">Extracellular space</location>
        <location evidence="2">Extracellular matrix</location>
        <location evidence="2">Basement membrane</location>
    </subcellularLocation>
</comment>
<dbReference type="PROSITE" id="PS51115">
    <property type="entry name" value="LAMININ_IVA"/>
    <property type="match status" value="1"/>
</dbReference>
<feature type="domain" description="Laminin EGF-like" evidence="18">
    <location>
        <begin position="936"/>
        <end position="983"/>
    </location>
</feature>
<keyword evidence="5 17" id="KW-0732">Signal</keyword>
<dbReference type="Pfam" id="PF24973">
    <property type="entry name" value="EGF_LMN_ATRN"/>
    <property type="match status" value="3"/>
</dbReference>
<evidence type="ECO:0000256" key="7">
    <source>
        <dbReference type="ARBA" id="ARBA00022869"/>
    </source>
</evidence>
<dbReference type="PRINTS" id="PR00011">
    <property type="entry name" value="EGFLAMININ"/>
</dbReference>
<keyword evidence="8" id="KW-0130">Cell adhesion</keyword>
<evidence type="ECO:0000256" key="14">
    <source>
        <dbReference type="PROSITE-ProRule" id="PRU00460"/>
    </source>
</evidence>
<dbReference type="SMART" id="SM00281">
    <property type="entry name" value="LamB"/>
    <property type="match status" value="1"/>
</dbReference>
<dbReference type="InterPro" id="IPR002049">
    <property type="entry name" value="LE_dom"/>
</dbReference>
<feature type="coiled-coil region" evidence="15">
    <location>
        <begin position="1069"/>
        <end position="1096"/>
    </location>
</feature>
<dbReference type="SMART" id="SM00181">
    <property type="entry name" value="EGF"/>
    <property type="match status" value="7"/>
</dbReference>
<evidence type="ECO:0000256" key="17">
    <source>
        <dbReference type="SAM" id="SignalP"/>
    </source>
</evidence>
<dbReference type="FunFam" id="2.10.25.10:FF:000193">
    <property type="entry name" value="Laminin subunit gamma 1"/>
    <property type="match status" value="1"/>
</dbReference>
<feature type="disulfide bond" evidence="14">
    <location>
        <begin position="418"/>
        <end position="427"/>
    </location>
</feature>
<keyword evidence="11" id="KW-0325">Glycoprotein</keyword>